<dbReference type="GO" id="GO:0071546">
    <property type="term" value="C:pi-body"/>
    <property type="evidence" value="ECO:0007669"/>
    <property type="project" value="TreeGrafter"/>
</dbReference>
<dbReference type="Proteomes" id="UP000315908">
    <property type="component" value="Unassembled WGS sequence"/>
</dbReference>
<feature type="repeat" description="ANK" evidence="1">
    <location>
        <begin position="188"/>
        <end position="220"/>
    </location>
</feature>
<dbReference type="InterPro" id="IPR002110">
    <property type="entry name" value="Ankyrin_rpt"/>
</dbReference>
<dbReference type="InterPro" id="IPR036770">
    <property type="entry name" value="Ankyrin_rpt-contain_sf"/>
</dbReference>
<name>A0A562MDM7_9SPHI</name>
<dbReference type="OrthoDB" id="5657095at2"/>
<dbReference type="SMART" id="SM00248">
    <property type="entry name" value="ANK"/>
    <property type="match status" value="5"/>
</dbReference>
<proteinExistence type="predicted"/>
<comment type="caution">
    <text evidence="2">The sequence shown here is derived from an EMBL/GenBank/DDBJ whole genome shotgun (WGS) entry which is preliminary data.</text>
</comment>
<sequence length="398" mass="45374">MTNNELRTLAEFSRKGEIAEMERIVAAANSRVDFHDYELNSLVSQLIRAQHYGVLDHFVKKGLISTDLYDYDRFSTSVINTLFKPQIASEVQLKVHLIWMKGYLAQIDDINEEVGGITLFEYALQENVAISFLKLIFEAGADLQRMDQYGQTLLFKVCSLRMQSNERISELVDWLLVEGLDPNIGNVEQKTALHMAVDTLKTDVVIKLLNAGADPGLKDWHGESSFYYAAVRHFNPDLLVPLLNYGSPDFHSVNKQGENLLNAFLRMMHTDSETNLSVLILLLEHGADLTAASLWYQKEKTGVDWLAEKSVLVVQEIMDKGYLDLSYADNEGNTLLHKICQVNLNYDENRARDLYKKVKYLVGEGIDPQLENIMDKKAVDYAMEDNIKVKTVEWLLKQ</sequence>
<dbReference type="SUPFAM" id="SSF48403">
    <property type="entry name" value="Ankyrin repeat"/>
    <property type="match status" value="1"/>
</dbReference>
<keyword evidence="1" id="KW-0040">ANK repeat</keyword>
<protein>
    <submittedName>
        <fullName evidence="2">Uncharacterized protein</fullName>
    </submittedName>
</protein>
<reference evidence="2 3" key="1">
    <citation type="journal article" date="2015" name="Stand. Genomic Sci.">
        <title>Genomic Encyclopedia of Bacterial and Archaeal Type Strains, Phase III: the genomes of soil and plant-associated and newly described type strains.</title>
        <authorList>
            <person name="Whitman W.B."/>
            <person name="Woyke T."/>
            <person name="Klenk H.P."/>
            <person name="Zhou Y."/>
            <person name="Lilburn T.G."/>
            <person name="Beck B.J."/>
            <person name="De Vos P."/>
            <person name="Vandamme P."/>
            <person name="Eisen J.A."/>
            <person name="Garrity G."/>
            <person name="Hugenholtz P."/>
            <person name="Kyrpides N.C."/>
        </authorList>
    </citation>
    <scope>NUCLEOTIDE SEQUENCE [LARGE SCALE GENOMIC DNA]</scope>
    <source>
        <strain evidence="2 3">CGMCC 1.6855</strain>
    </source>
</reference>
<dbReference type="PANTHER" id="PTHR24157">
    <property type="entry name" value="ANKYRIN REPEAT, SAM AND BASIC LEUCINE ZIPPER DOMAIN-CONTAINING PROTEIN 1"/>
    <property type="match status" value="1"/>
</dbReference>
<dbReference type="AlphaFoldDB" id="A0A562MDM7"/>
<dbReference type="Pfam" id="PF12796">
    <property type="entry name" value="Ank_2"/>
    <property type="match status" value="1"/>
</dbReference>
<organism evidence="2 3">
    <name type="scientific">Sphingobacterium siyangense</name>
    <dbReference type="NCBI Taxonomy" id="459529"/>
    <lineage>
        <taxon>Bacteria</taxon>
        <taxon>Pseudomonadati</taxon>
        <taxon>Bacteroidota</taxon>
        <taxon>Sphingobacteriia</taxon>
        <taxon>Sphingobacteriales</taxon>
        <taxon>Sphingobacteriaceae</taxon>
        <taxon>Sphingobacterium</taxon>
    </lineage>
</organism>
<dbReference type="Gene3D" id="1.25.40.20">
    <property type="entry name" value="Ankyrin repeat-containing domain"/>
    <property type="match status" value="1"/>
</dbReference>
<accession>A0A562MDM7</accession>
<gene>
    <name evidence="2" type="ORF">IQ31_03502</name>
</gene>
<dbReference type="RefSeq" id="WP_145328803.1">
    <property type="nucleotide sequence ID" value="NZ_DAIRPU010000010.1"/>
</dbReference>
<dbReference type="EMBL" id="VLKR01000019">
    <property type="protein sequence ID" value="TWI17938.1"/>
    <property type="molecule type" value="Genomic_DNA"/>
</dbReference>
<evidence type="ECO:0000313" key="3">
    <source>
        <dbReference type="Proteomes" id="UP000315908"/>
    </source>
</evidence>
<evidence type="ECO:0000256" key="1">
    <source>
        <dbReference type="PROSITE-ProRule" id="PRU00023"/>
    </source>
</evidence>
<dbReference type="PROSITE" id="PS50297">
    <property type="entry name" value="ANK_REP_REGION"/>
    <property type="match status" value="1"/>
</dbReference>
<evidence type="ECO:0000313" key="2">
    <source>
        <dbReference type="EMBL" id="TWI17938.1"/>
    </source>
</evidence>
<dbReference type="PROSITE" id="PS50088">
    <property type="entry name" value="ANK_REPEAT"/>
    <property type="match status" value="1"/>
</dbReference>
<dbReference type="PANTHER" id="PTHR24157:SF3">
    <property type="entry name" value="ANKYRIN REPEAT, SAM AND BASIC LEUCINE ZIPPER DOMAIN-CONTAINING PROTEIN 1"/>
    <property type="match status" value="1"/>
</dbReference>